<dbReference type="AlphaFoldDB" id="F5RFG0"/>
<feature type="region of interest" description="Disordered" evidence="2">
    <location>
        <begin position="331"/>
        <end position="376"/>
    </location>
</feature>
<feature type="domain" description="Rad50/SbcC-type AAA" evidence="3">
    <location>
        <begin position="5"/>
        <end position="57"/>
    </location>
</feature>
<dbReference type="InterPro" id="IPR027417">
    <property type="entry name" value="P-loop_NTPase"/>
</dbReference>
<dbReference type="PANTHER" id="PTHR41259">
    <property type="entry name" value="DOUBLE-STRAND BREAK REPAIR RAD50 ATPASE, PUTATIVE-RELATED"/>
    <property type="match status" value="1"/>
</dbReference>
<dbReference type="Gene3D" id="3.40.50.300">
    <property type="entry name" value="P-loop containing nucleotide triphosphate hydrolases"/>
    <property type="match status" value="2"/>
</dbReference>
<proteinExistence type="predicted"/>
<dbReference type="OrthoDB" id="9764467at2"/>
<evidence type="ECO:0000256" key="1">
    <source>
        <dbReference type="SAM" id="Coils"/>
    </source>
</evidence>
<evidence type="ECO:0000313" key="4">
    <source>
        <dbReference type="EMBL" id="EGK70812.1"/>
    </source>
</evidence>
<keyword evidence="1" id="KW-0175">Coiled coil</keyword>
<accession>F5RFG0</accession>
<dbReference type="InterPro" id="IPR038729">
    <property type="entry name" value="Rad50/SbcC_AAA"/>
</dbReference>
<dbReference type="PANTHER" id="PTHR41259:SF1">
    <property type="entry name" value="DOUBLE-STRAND BREAK REPAIR RAD50 ATPASE, PUTATIVE-RELATED"/>
    <property type="match status" value="1"/>
</dbReference>
<gene>
    <name evidence="4" type="ORF">METUNv1_03037</name>
</gene>
<feature type="compositionally biased region" description="Basic and acidic residues" evidence="2">
    <location>
        <begin position="360"/>
        <end position="370"/>
    </location>
</feature>
<evidence type="ECO:0000313" key="5">
    <source>
        <dbReference type="Proteomes" id="UP000005019"/>
    </source>
</evidence>
<dbReference type="GO" id="GO:0006302">
    <property type="term" value="P:double-strand break repair"/>
    <property type="evidence" value="ECO:0007669"/>
    <property type="project" value="InterPro"/>
</dbReference>
<evidence type="ECO:0000256" key="2">
    <source>
        <dbReference type="SAM" id="MobiDB-lite"/>
    </source>
</evidence>
<feature type="compositionally biased region" description="Basic and acidic residues" evidence="2">
    <location>
        <begin position="331"/>
        <end position="343"/>
    </location>
</feature>
<sequence>MKLHRLRVEQFRRFRQPFELRDLEPGLNLFAGPNETGKSTLVAALRAAFFERHRSGTVDHLRPWSDPGATPEVELDFELDGRDCRLNKRFLGRKRCTLQYGERVFDGAEAEDFLAERLGFAFASKGASKAEHWGIPGLLWIEQGSAQELRESVGHATDHLRSVLTASLGEIAGGDGDDITAEVEKQRNELLTPSSDRPRGIWLEAQQLCARLAGELATVEAALQDSRQKVDRLAQLRQQHDDEAQSCPWVALRAQAAEARAALAEAQSLQSRLIGERESAQGLARQVELLRGQIAAFDADAADAARRAEAVSAAQRALDAVQALAAPWQQREREAAQAHEAARRRLQQARSRDNLQQVSRELDDARRKADAAQTASTQAEAAQARVLALQAEAAACEIRAADLTALREQAKRLRELDIRRTALATRLRFALDDGRELRIGDEVLTGSGERLLPEATTITLPGHGRLRIEPGGSDAAALAREAAELADRHGSALARLGLASLEAAEARQQLHAQKLTDLKAADATVKALAPRGVDALRAECSVLAGRVTELTQRLALLTAETQGASDAADLPSVVEAEAAEERARQSLAEAARHLGEAVSRRAAADAVLEAAQGEAAAARARLDDPGRAERQTAAQRALVDALARQAAQAQQVEALARQLEAARPQALEQDVQRLDRSADIAEKTRDQRRDDITRLEIELEAAGAQGLDERHAALARDLAAAGRRQDQLARRARALDLLLGRLRDKRRALTQRLQAPLQTHLNHYLGLLFPGARIAIDDSLGPGPLTREGAGGSESGDVEALSFGAREQMGVIARLAYADLLREAGRPTLIILDDALVHSDAARLDRMKRVLFDAASRHQILLFTCHPENWRDLGVQARTLDAVA</sequence>
<name>F5RFG0_METUF</name>
<dbReference type="eggNOG" id="COG0419">
    <property type="taxonomic scope" value="Bacteria"/>
</dbReference>
<dbReference type="Pfam" id="PF13476">
    <property type="entry name" value="AAA_23"/>
    <property type="match status" value="1"/>
</dbReference>
<protein>
    <submittedName>
        <fullName evidence="4">GTP-binding protein</fullName>
    </submittedName>
</protein>
<dbReference type="EMBL" id="AFHG01000053">
    <property type="protein sequence ID" value="EGK70812.1"/>
    <property type="molecule type" value="Genomic_DNA"/>
</dbReference>
<feature type="coiled-coil region" evidence="1">
    <location>
        <begin position="642"/>
        <end position="669"/>
    </location>
</feature>
<dbReference type="RefSeq" id="WP_008063155.1">
    <property type="nucleotide sequence ID" value="NZ_AFHG01000053.1"/>
</dbReference>
<dbReference type="SUPFAM" id="SSF52540">
    <property type="entry name" value="P-loop containing nucleoside triphosphate hydrolases"/>
    <property type="match status" value="1"/>
</dbReference>
<feature type="coiled-coil region" evidence="1">
    <location>
        <begin position="216"/>
        <end position="272"/>
    </location>
</feature>
<dbReference type="GO" id="GO:0016887">
    <property type="term" value="F:ATP hydrolysis activity"/>
    <property type="evidence" value="ECO:0007669"/>
    <property type="project" value="InterPro"/>
</dbReference>
<comment type="caution">
    <text evidence="4">The sequence shown here is derived from an EMBL/GenBank/DDBJ whole genome shotgun (WGS) entry which is preliminary data.</text>
</comment>
<evidence type="ECO:0000259" key="3">
    <source>
        <dbReference type="Pfam" id="PF13476"/>
    </source>
</evidence>
<dbReference type="Proteomes" id="UP000005019">
    <property type="component" value="Unassembled WGS sequence"/>
</dbReference>
<keyword evidence="5" id="KW-1185">Reference proteome</keyword>
<dbReference type="STRING" id="1000565.METUNv1_03037"/>
<organism evidence="4 5">
    <name type="scientific">Methyloversatilis universalis (strain ATCC BAA-1314 / DSM 25237 / JCM 13912 / CCUG 52030 / FAM5)</name>
    <dbReference type="NCBI Taxonomy" id="1000565"/>
    <lineage>
        <taxon>Bacteria</taxon>
        <taxon>Pseudomonadati</taxon>
        <taxon>Pseudomonadota</taxon>
        <taxon>Betaproteobacteria</taxon>
        <taxon>Nitrosomonadales</taxon>
        <taxon>Sterolibacteriaceae</taxon>
        <taxon>Methyloversatilis</taxon>
    </lineage>
</organism>
<reference evidence="4 5" key="1">
    <citation type="journal article" date="2011" name="J. Bacteriol.">
        <title>Genome sequence of Methyloversatilis universalis FAM5T, a methylotrophic representative of the order Rhodocyclales.</title>
        <authorList>
            <person name="Kittichotirat W."/>
            <person name="Good N.M."/>
            <person name="Hall R."/>
            <person name="Bringel F."/>
            <person name="Lajus A."/>
            <person name="Medigue C."/>
            <person name="Smalley N.E."/>
            <person name="Beck D."/>
            <person name="Bumgarner R."/>
            <person name="Vuilleumier S."/>
            <person name="Kalyuzhnaya M.G."/>
        </authorList>
    </citation>
    <scope>NUCLEOTIDE SEQUENCE [LARGE SCALE GENOMIC DNA]</scope>
    <source>
        <strain evidence="5">ATCC BAA-1314 / JCM 13912 / FAM5</strain>
    </source>
</reference>